<evidence type="ECO:0000256" key="3">
    <source>
        <dbReference type="ARBA" id="ARBA00013095"/>
    </source>
</evidence>
<evidence type="ECO:0000256" key="1">
    <source>
        <dbReference type="ARBA" id="ARBA00004613"/>
    </source>
</evidence>
<keyword evidence="8 10" id="KW-1015">Disulfide bond</keyword>
<comment type="subcellular location">
    <subcellularLocation>
        <location evidence="1">Secreted</location>
    </subcellularLocation>
</comment>
<dbReference type="OrthoDB" id="2975078at2759"/>
<gene>
    <name evidence="12" type="ORF">P171DRAFT_521174</name>
</gene>
<name>A0A9P4PL23_9PLEO</name>
<dbReference type="SUPFAM" id="SSF53474">
    <property type="entry name" value="alpha/beta-Hydrolases"/>
    <property type="match status" value="1"/>
</dbReference>
<reference evidence="12" key="1">
    <citation type="journal article" date="2020" name="Stud. Mycol.">
        <title>101 Dothideomycetes genomes: a test case for predicting lifestyles and emergence of pathogens.</title>
        <authorList>
            <person name="Haridas S."/>
            <person name="Albert R."/>
            <person name="Binder M."/>
            <person name="Bloem J."/>
            <person name="Labutti K."/>
            <person name="Salamov A."/>
            <person name="Andreopoulos B."/>
            <person name="Baker S."/>
            <person name="Barry K."/>
            <person name="Bills G."/>
            <person name="Bluhm B."/>
            <person name="Cannon C."/>
            <person name="Castanera R."/>
            <person name="Culley D."/>
            <person name="Daum C."/>
            <person name="Ezra D."/>
            <person name="Gonzalez J."/>
            <person name="Henrissat B."/>
            <person name="Kuo A."/>
            <person name="Liang C."/>
            <person name="Lipzen A."/>
            <person name="Lutzoni F."/>
            <person name="Magnuson J."/>
            <person name="Mondo S."/>
            <person name="Nolan M."/>
            <person name="Ohm R."/>
            <person name="Pangilinan J."/>
            <person name="Park H.-J."/>
            <person name="Ramirez L."/>
            <person name="Alfaro M."/>
            <person name="Sun H."/>
            <person name="Tritt A."/>
            <person name="Yoshinaga Y."/>
            <person name="Zwiers L.-H."/>
            <person name="Turgeon B."/>
            <person name="Goodwin S."/>
            <person name="Spatafora J."/>
            <person name="Crous P."/>
            <person name="Grigoriev I."/>
        </authorList>
    </citation>
    <scope>NUCLEOTIDE SEQUENCE</scope>
    <source>
        <strain evidence="12">CBS 690.94</strain>
    </source>
</reference>
<evidence type="ECO:0000313" key="12">
    <source>
        <dbReference type="EMBL" id="KAF2445128.1"/>
    </source>
</evidence>
<accession>A0A9P4PL23</accession>
<proteinExistence type="inferred from homology"/>
<keyword evidence="13" id="KW-1185">Reference proteome</keyword>
<dbReference type="EC" id="3.1.1.74" evidence="3"/>
<dbReference type="PRINTS" id="PR00129">
    <property type="entry name" value="CUTINASE"/>
</dbReference>
<dbReference type="InterPro" id="IPR029058">
    <property type="entry name" value="AB_hydrolase_fold"/>
</dbReference>
<dbReference type="PANTHER" id="PTHR48250">
    <property type="entry name" value="CUTINASE 2-RELATED"/>
    <property type="match status" value="1"/>
</dbReference>
<evidence type="ECO:0000256" key="4">
    <source>
        <dbReference type="ARBA" id="ARBA00022487"/>
    </source>
</evidence>
<feature type="disulfide bond" evidence="10">
    <location>
        <begin position="92"/>
        <end position="168"/>
    </location>
</feature>
<keyword evidence="11" id="KW-0472">Membrane</keyword>
<feature type="transmembrane region" description="Helical" evidence="11">
    <location>
        <begin position="51"/>
        <end position="72"/>
    </location>
</feature>
<evidence type="ECO:0000256" key="2">
    <source>
        <dbReference type="ARBA" id="ARBA00007534"/>
    </source>
</evidence>
<dbReference type="Pfam" id="PF01083">
    <property type="entry name" value="Cutinase"/>
    <property type="match status" value="1"/>
</dbReference>
<evidence type="ECO:0000256" key="8">
    <source>
        <dbReference type="ARBA" id="ARBA00023157"/>
    </source>
</evidence>
<keyword evidence="4" id="KW-0719">Serine esterase</keyword>
<organism evidence="12 13">
    <name type="scientific">Karstenula rhodostoma CBS 690.94</name>
    <dbReference type="NCBI Taxonomy" id="1392251"/>
    <lineage>
        <taxon>Eukaryota</taxon>
        <taxon>Fungi</taxon>
        <taxon>Dikarya</taxon>
        <taxon>Ascomycota</taxon>
        <taxon>Pezizomycotina</taxon>
        <taxon>Dothideomycetes</taxon>
        <taxon>Pleosporomycetidae</taxon>
        <taxon>Pleosporales</taxon>
        <taxon>Massarineae</taxon>
        <taxon>Didymosphaeriaceae</taxon>
        <taxon>Karstenula</taxon>
    </lineage>
</organism>
<evidence type="ECO:0000256" key="10">
    <source>
        <dbReference type="PIRSR" id="PIRSR611150-2"/>
    </source>
</evidence>
<keyword evidence="7" id="KW-0378">Hydrolase</keyword>
<keyword evidence="5" id="KW-0964">Secreted</keyword>
<comment type="caution">
    <text evidence="12">The sequence shown here is derived from an EMBL/GenBank/DDBJ whole genome shotgun (WGS) entry which is preliminary data.</text>
</comment>
<dbReference type="Proteomes" id="UP000799764">
    <property type="component" value="Unassembled WGS sequence"/>
</dbReference>
<keyword evidence="11" id="KW-1133">Transmembrane helix</keyword>
<dbReference type="Gene3D" id="3.40.50.1820">
    <property type="entry name" value="alpha/beta hydrolase"/>
    <property type="match status" value="1"/>
</dbReference>
<evidence type="ECO:0000256" key="9">
    <source>
        <dbReference type="ARBA" id="ARBA00034045"/>
    </source>
</evidence>
<dbReference type="InterPro" id="IPR011150">
    <property type="entry name" value="Cutinase_monf"/>
</dbReference>
<evidence type="ECO:0000313" key="13">
    <source>
        <dbReference type="Proteomes" id="UP000799764"/>
    </source>
</evidence>
<dbReference type="GO" id="GO:0050525">
    <property type="term" value="F:cutinase activity"/>
    <property type="evidence" value="ECO:0007669"/>
    <property type="project" value="UniProtKB-EC"/>
</dbReference>
<dbReference type="AlphaFoldDB" id="A0A9P4PL23"/>
<dbReference type="GO" id="GO:0005576">
    <property type="term" value="C:extracellular region"/>
    <property type="evidence" value="ECO:0007669"/>
    <property type="project" value="UniProtKB-SubCell"/>
</dbReference>
<dbReference type="GO" id="GO:0016052">
    <property type="term" value="P:carbohydrate catabolic process"/>
    <property type="evidence" value="ECO:0007669"/>
    <property type="project" value="TreeGrafter"/>
</dbReference>
<dbReference type="EMBL" id="MU001500">
    <property type="protein sequence ID" value="KAF2445128.1"/>
    <property type="molecule type" value="Genomic_DNA"/>
</dbReference>
<evidence type="ECO:0000256" key="6">
    <source>
        <dbReference type="ARBA" id="ARBA00022729"/>
    </source>
</evidence>
<protein>
    <recommendedName>
        <fullName evidence="3">cutinase</fullName>
        <ecNumber evidence="3">3.1.1.74</ecNumber>
    </recommendedName>
</protein>
<evidence type="ECO:0000256" key="11">
    <source>
        <dbReference type="SAM" id="Phobius"/>
    </source>
</evidence>
<evidence type="ECO:0000256" key="5">
    <source>
        <dbReference type="ARBA" id="ARBA00022525"/>
    </source>
</evidence>
<evidence type="ECO:0000256" key="7">
    <source>
        <dbReference type="ARBA" id="ARBA00022801"/>
    </source>
</evidence>
<sequence>MDELVDKPRYVDHEYAVTYVASSQRLLHRPLITRYQSYPAQSLAYTSSQIIMHYFSVLTLASMATAIPVVLVPRQLDRTSTTEHEFSLSLRCGKVVFVWARGSTELGNMGTVIGPPLGDELRKESGLDLQIERVDYVALLSTNYLPGGTDLATELEMRGVLNDINRRCPKAVIVTGGYQAAAVNHRAIEDLNSAVLTKD</sequence>
<keyword evidence="6" id="KW-0732">Signal</keyword>
<dbReference type="InterPro" id="IPR000675">
    <property type="entry name" value="Cutinase/axe"/>
</dbReference>
<keyword evidence="11" id="KW-0812">Transmembrane</keyword>
<comment type="catalytic activity">
    <reaction evidence="9">
        <text>cutin + H2O = cutin monomers.</text>
        <dbReference type="EC" id="3.1.1.74"/>
    </reaction>
</comment>
<dbReference type="PANTHER" id="PTHR48250:SF3">
    <property type="entry name" value="CUTINASE 1-RELATED"/>
    <property type="match status" value="1"/>
</dbReference>
<comment type="similarity">
    <text evidence="2">Belongs to the cutinase family.</text>
</comment>